<accession>A0A8J3X0G3</accession>
<evidence type="ECO:0000313" key="2">
    <source>
        <dbReference type="Proteomes" id="UP000599074"/>
    </source>
</evidence>
<gene>
    <name evidence="1" type="ORF">Pme01_22530</name>
</gene>
<evidence type="ECO:0000313" key="1">
    <source>
        <dbReference type="EMBL" id="GII22656.1"/>
    </source>
</evidence>
<organism evidence="1 2">
    <name type="scientific">Planosporangium mesophilum</name>
    <dbReference type="NCBI Taxonomy" id="689768"/>
    <lineage>
        <taxon>Bacteria</taxon>
        <taxon>Bacillati</taxon>
        <taxon>Actinomycetota</taxon>
        <taxon>Actinomycetes</taxon>
        <taxon>Micromonosporales</taxon>
        <taxon>Micromonosporaceae</taxon>
        <taxon>Planosporangium</taxon>
    </lineage>
</organism>
<dbReference type="Proteomes" id="UP000599074">
    <property type="component" value="Unassembled WGS sequence"/>
</dbReference>
<proteinExistence type="predicted"/>
<name>A0A8J3X0G3_9ACTN</name>
<keyword evidence="2" id="KW-1185">Reference proteome</keyword>
<dbReference type="EMBL" id="BOON01000019">
    <property type="protein sequence ID" value="GII22656.1"/>
    <property type="molecule type" value="Genomic_DNA"/>
</dbReference>
<protein>
    <submittedName>
        <fullName evidence="1">Uncharacterized protein</fullName>
    </submittedName>
</protein>
<comment type="caution">
    <text evidence="1">The sequence shown here is derived from an EMBL/GenBank/DDBJ whole genome shotgun (WGS) entry which is preliminary data.</text>
</comment>
<reference evidence="1" key="1">
    <citation type="submission" date="2021-01" db="EMBL/GenBank/DDBJ databases">
        <title>Whole genome shotgun sequence of Planosporangium mesophilum NBRC 109066.</title>
        <authorList>
            <person name="Komaki H."/>
            <person name="Tamura T."/>
        </authorList>
    </citation>
    <scope>NUCLEOTIDE SEQUENCE</scope>
    <source>
        <strain evidence="1">NBRC 109066</strain>
    </source>
</reference>
<dbReference type="AlphaFoldDB" id="A0A8J3X0G3"/>
<sequence>MEVREVPPALIHGVQQLRRFPEPVLRGPVAFAQDRTDSPKPVVPGKTFVTFTHNDVGELGNQLESRVNPYVSGG</sequence>